<dbReference type="Pfam" id="PF04773">
    <property type="entry name" value="FecR"/>
    <property type="match status" value="1"/>
</dbReference>
<dbReference type="AlphaFoldDB" id="A0A8J3DFG0"/>
<dbReference type="InterPro" id="IPR012373">
    <property type="entry name" value="Ferrdict_sens_TM"/>
</dbReference>
<feature type="domain" description="Protein FecR C-terminal" evidence="3">
    <location>
        <begin position="244"/>
        <end position="310"/>
    </location>
</feature>
<gene>
    <name evidence="4" type="ORF">GCM10007390_47690</name>
</gene>
<reference evidence="4 5" key="1">
    <citation type="journal article" date="2014" name="Int. J. Syst. Evol. Microbiol.">
        <title>Complete genome sequence of Corynebacterium casei LMG S-19264T (=DSM 44701T), isolated from a smear-ripened cheese.</title>
        <authorList>
            <consortium name="US DOE Joint Genome Institute (JGI-PGF)"/>
            <person name="Walter F."/>
            <person name="Albersmeier A."/>
            <person name="Kalinowski J."/>
            <person name="Ruckert C."/>
        </authorList>
    </citation>
    <scope>NUCLEOTIDE SEQUENCE [LARGE SCALE GENOMIC DNA]</scope>
    <source>
        <strain evidence="4 5">KCTC 12866</strain>
    </source>
</reference>
<accession>A0A8J3DFG0</accession>
<feature type="domain" description="FecR protein" evidence="2">
    <location>
        <begin position="107"/>
        <end position="199"/>
    </location>
</feature>
<protein>
    <recommendedName>
        <fullName evidence="6">FecR family protein</fullName>
    </recommendedName>
</protein>
<dbReference type="Gene3D" id="2.60.120.1440">
    <property type="match status" value="1"/>
</dbReference>
<keyword evidence="1" id="KW-0472">Membrane</keyword>
<evidence type="ECO:0008006" key="6">
    <source>
        <dbReference type="Google" id="ProtNLM"/>
    </source>
</evidence>
<proteinExistence type="predicted"/>
<dbReference type="EMBL" id="BMXF01000007">
    <property type="protein sequence ID" value="GHB86561.1"/>
    <property type="molecule type" value="Genomic_DNA"/>
</dbReference>
<name>A0A8J3DFG0_9BACT</name>
<evidence type="ECO:0000259" key="3">
    <source>
        <dbReference type="Pfam" id="PF16344"/>
    </source>
</evidence>
<evidence type="ECO:0000259" key="2">
    <source>
        <dbReference type="Pfam" id="PF04773"/>
    </source>
</evidence>
<dbReference type="PANTHER" id="PTHR30273">
    <property type="entry name" value="PERIPLASMIC SIGNAL SENSOR AND SIGMA FACTOR ACTIVATOR FECR-RELATED"/>
    <property type="match status" value="1"/>
</dbReference>
<dbReference type="InterPro" id="IPR032508">
    <property type="entry name" value="FecR_C"/>
</dbReference>
<keyword evidence="1" id="KW-0812">Transmembrane</keyword>
<dbReference type="Proteomes" id="UP000598271">
    <property type="component" value="Unassembled WGS sequence"/>
</dbReference>
<evidence type="ECO:0000313" key="5">
    <source>
        <dbReference type="Proteomes" id="UP000598271"/>
    </source>
</evidence>
<keyword evidence="1" id="KW-1133">Transmembrane helix</keyword>
<dbReference type="GO" id="GO:0016989">
    <property type="term" value="F:sigma factor antagonist activity"/>
    <property type="evidence" value="ECO:0007669"/>
    <property type="project" value="TreeGrafter"/>
</dbReference>
<dbReference type="RefSeq" id="WP_189568297.1">
    <property type="nucleotide sequence ID" value="NZ_BMXF01000007.1"/>
</dbReference>
<dbReference type="InterPro" id="IPR006860">
    <property type="entry name" value="FecR"/>
</dbReference>
<dbReference type="Pfam" id="PF16344">
    <property type="entry name" value="FecR_C"/>
    <property type="match status" value="1"/>
</dbReference>
<feature type="transmembrane region" description="Helical" evidence="1">
    <location>
        <begin position="71"/>
        <end position="94"/>
    </location>
</feature>
<comment type="caution">
    <text evidence="4">The sequence shown here is derived from an EMBL/GenBank/DDBJ whole genome shotgun (WGS) entry which is preliminary data.</text>
</comment>
<dbReference type="PANTHER" id="PTHR30273:SF2">
    <property type="entry name" value="PROTEIN FECR"/>
    <property type="match status" value="1"/>
</dbReference>
<keyword evidence="5" id="KW-1185">Reference proteome</keyword>
<evidence type="ECO:0000256" key="1">
    <source>
        <dbReference type="SAM" id="Phobius"/>
    </source>
</evidence>
<evidence type="ECO:0000313" key="4">
    <source>
        <dbReference type="EMBL" id="GHB86561.1"/>
    </source>
</evidence>
<organism evidence="4 5">
    <name type="scientific">Persicitalea jodogahamensis</name>
    <dbReference type="NCBI Taxonomy" id="402147"/>
    <lineage>
        <taxon>Bacteria</taxon>
        <taxon>Pseudomonadati</taxon>
        <taxon>Bacteroidota</taxon>
        <taxon>Cytophagia</taxon>
        <taxon>Cytophagales</taxon>
        <taxon>Spirosomataceae</taxon>
        <taxon>Persicitalea</taxon>
    </lineage>
</organism>
<dbReference type="PIRSF" id="PIRSF018266">
    <property type="entry name" value="FecR"/>
    <property type="match status" value="1"/>
</dbReference>
<dbReference type="Gene3D" id="3.55.50.30">
    <property type="match status" value="1"/>
</dbReference>
<sequence>MENNRNEPNKYFRKIFFKDLDGLSIREAFPEISFRETLPSEARLSEEESTEEFSRLWQEIREGKTRAYRLVISRLSIAASIALLLASAALLWYIRIYNLETQVVSPYGKVTKVWLPDSSLVVLNANSQLSYPANWEKGSSREVTLEGEAFFTVRKQHVPKGDVKFVVHSRDWDIEVLGTEFNVLNRGSLKQVVLESGKIKLTPESGASIQMQPGQLAEQTSKDHEVNVESVNPADFGAWRFHEMVVRNLTLQEIILKIEQIYDVQVVLANQKSGRVRLTGTYPTNNLNLLVTMVAGSANLKVRWEDNRITFF</sequence>